<feature type="compositionally biased region" description="Low complexity" evidence="2">
    <location>
        <begin position="519"/>
        <end position="531"/>
    </location>
</feature>
<dbReference type="Proteomes" id="UP000800041">
    <property type="component" value="Unassembled WGS sequence"/>
</dbReference>
<keyword evidence="4" id="KW-1185">Reference proteome</keyword>
<feature type="region of interest" description="Disordered" evidence="2">
    <location>
        <begin position="224"/>
        <end position="258"/>
    </location>
</feature>
<feature type="region of interest" description="Disordered" evidence="2">
    <location>
        <begin position="274"/>
        <end position="413"/>
    </location>
</feature>
<feature type="compositionally biased region" description="Low complexity" evidence="2">
    <location>
        <begin position="230"/>
        <end position="239"/>
    </location>
</feature>
<feature type="region of interest" description="Disordered" evidence="2">
    <location>
        <begin position="568"/>
        <end position="593"/>
    </location>
</feature>
<keyword evidence="1" id="KW-0175">Coiled coil</keyword>
<feature type="region of interest" description="Disordered" evidence="2">
    <location>
        <begin position="634"/>
        <end position="662"/>
    </location>
</feature>
<feature type="compositionally biased region" description="Basic residues" evidence="2">
    <location>
        <begin position="817"/>
        <end position="830"/>
    </location>
</feature>
<feature type="compositionally biased region" description="Polar residues" evidence="2">
    <location>
        <begin position="778"/>
        <end position="813"/>
    </location>
</feature>
<proteinExistence type="predicted"/>
<feature type="compositionally biased region" description="Polar residues" evidence="2">
    <location>
        <begin position="368"/>
        <end position="379"/>
    </location>
</feature>
<feature type="region of interest" description="Disordered" evidence="2">
    <location>
        <begin position="1"/>
        <end position="72"/>
    </location>
</feature>
<organism evidence="3 4">
    <name type="scientific">Aulographum hederae CBS 113979</name>
    <dbReference type="NCBI Taxonomy" id="1176131"/>
    <lineage>
        <taxon>Eukaryota</taxon>
        <taxon>Fungi</taxon>
        <taxon>Dikarya</taxon>
        <taxon>Ascomycota</taxon>
        <taxon>Pezizomycotina</taxon>
        <taxon>Dothideomycetes</taxon>
        <taxon>Pleosporomycetidae</taxon>
        <taxon>Aulographales</taxon>
        <taxon>Aulographaceae</taxon>
    </lineage>
</organism>
<sequence length="849" mass="91024">MSNSRHFQGLKKRLTPGLKSPSVIQPSAAAPSDGSGDAEASSQGLLAPSKKRPKAARSPSWFGTKPSSAPKEETFLATPYTGRFAFDTSLSDEPIENKDVLVPDELWDDLANIYGHNVPVIDIDYMITQLHSRLMTDMNSPLEKNLLPNISFLIEAYRKAKEEKEASREEKLTAEKELGLVKEEVLSQHEEEKSAWAVKQAEYEEEILRLKKSLDARAMPTTIQFHKGSTESTPSSISSRLGLGRNKKAKQAKEEAFAKNQSFEFSPVEAAYTVSTPKFEAQKKEDLRGGSSKPAKSRPASTLQPTDSSTATARPLSPSNFMRQVSDSVRVAERRDAAGNPQTFSEFHRTLTKGASSTRGQKREGASLDQQKTAPQASDNKPDSEEGSAFSSGPGDFLPGELTDSDADENTKVEVKNKLVQVGDSMRKQKQYDSLRYLAECIAERDQVKPSIAFDQLYQFFHHFDDHTPSASNKPAGDDTKSSTPLQGDKNRPFSFSLGDDPGFPGFQKSPLRQRSHTDPSSNSPTPTPMTFAVQVPATSAPNAEPDIARSYESSEPSTILSVFNDAGEGASAEVAEPETSSNPSTLDVPVDQTVHRADSDASLVTALQQPTPQPDTHNSFFNLSRLHAKRTVVPSSNTDGDNSTHTHAEDTSDVLPPNDPRWLGRIRARTAKSQEAEEAAQAKAAGTAQRLLAQFDVGGSSMDGEGAAGMMRRNVAVRGYRGGGHEKEKQDQNESMEARMANIRDGMARAAALKAAGSRATETSAAAAAAAVAIPSFTVTTPTASEVSGPSTTTASRDNTSAASSPAGTQAGNGKAGKKKRRSKKKKGGKGGAAASSSGTTSKEASEA</sequence>
<feature type="region of interest" description="Disordered" evidence="2">
    <location>
        <begin position="468"/>
        <end position="532"/>
    </location>
</feature>
<feature type="compositionally biased region" description="Polar residues" evidence="2">
    <location>
        <begin position="299"/>
        <end position="327"/>
    </location>
</feature>
<evidence type="ECO:0000256" key="1">
    <source>
        <dbReference type="SAM" id="Coils"/>
    </source>
</evidence>
<feature type="coiled-coil region" evidence="1">
    <location>
        <begin position="150"/>
        <end position="206"/>
    </location>
</feature>
<evidence type="ECO:0000313" key="4">
    <source>
        <dbReference type="Proteomes" id="UP000800041"/>
    </source>
</evidence>
<accession>A0A6G1H4T6</accession>
<feature type="region of interest" description="Disordered" evidence="2">
    <location>
        <begin position="775"/>
        <end position="849"/>
    </location>
</feature>
<feature type="compositionally biased region" description="Basic and acidic residues" evidence="2">
    <location>
        <begin position="724"/>
        <end position="733"/>
    </location>
</feature>
<name>A0A6G1H4T6_9PEZI</name>
<protein>
    <submittedName>
        <fullName evidence="3">Uncharacterized protein</fullName>
    </submittedName>
</protein>
<reference evidence="3" key="1">
    <citation type="journal article" date="2020" name="Stud. Mycol.">
        <title>101 Dothideomycetes genomes: a test case for predicting lifestyles and emergence of pathogens.</title>
        <authorList>
            <person name="Haridas S."/>
            <person name="Albert R."/>
            <person name="Binder M."/>
            <person name="Bloem J."/>
            <person name="Labutti K."/>
            <person name="Salamov A."/>
            <person name="Andreopoulos B."/>
            <person name="Baker S."/>
            <person name="Barry K."/>
            <person name="Bills G."/>
            <person name="Bluhm B."/>
            <person name="Cannon C."/>
            <person name="Castanera R."/>
            <person name="Culley D."/>
            <person name="Daum C."/>
            <person name="Ezra D."/>
            <person name="Gonzalez J."/>
            <person name="Henrissat B."/>
            <person name="Kuo A."/>
            <person name="Liang C."/>
            <person name="Lipzen A."/>
            <person name="Lutzoni F."/>
            <person name="Magnuson J."/>
            <person name="Mondo S."/>
            <person name="Nolan M."/>
            <person name="Ohm R."/>
            <person name="Pangilinan J."/>
            <person name="Park H.-J."/>
            <person name="Ramirez L."/>
            <person name="Alfaro M."/>
            <person name="Sun H."/>
            <person name="Tritt A."/>
            <person name="Yoshinaga Y."/>
            <person name="Zwiers L.-H."/>
            <person name="Turgeon B."/>
            <person name="Goodwin S."/>
            <person name="Spatafora J."/>
            <person name="Crous P."/>
            <person name="Grigoriev I."/>
        </authorList>
    </citation>
    <scope>NUCLEOTIDE SEQUENCE</scope>
    <source>
        <strain evidence="3">CBS 113979</strain>
    </source>
</reference>
<evidence type="ECO:0000256" key="2">
    <source>
        <dbReference type="SAM" id="MobiDB-lite"/>
    </source>
</evidence>
<feature type="compositionally biased region" description="Low complexity" evidence="2">
    <location>
        <begin position="26"/>
        <end position="42"/>
    </location>
</feature>
<feature type="region of interest" description="Disordered" evidence="2">
    <location>
        <begin position="721"/>
        <end position="743"/>
    </location>
</feature>
<gene>
    <name evidence="3" type="ORF">K402DRAFT_391997</name>
</gene>
<dbReference type="EMBL" id="ML977149">
    <property type="protein sequence ID" value="KAF1988236.1"/>
    <property type="molecule type" value="Genomic_DNA"/>
</dbReference>
<feature type="compositionally biased region" description="Low complexity" evidence="2">
    <location>
        <begin position="834"/>
        <end position="849"/>
    </location>
</feature>
<evidence type="ECO:0000313" key="3">
    <source>
        <dbReference type="EMBL" id="KAF1988236.1"/>
    </source>
</evidence>
<dbReference type="AlphaFoldDB" id="A0A6G1H4T6"/>